<comment type="caution">
    <text evidence="2">The sequence shown here is derived from an EMBL/GenBank/DDBJ whole genome shotgun (WGS) entry which is preliminary data.</text>
</comment>
<organism evidence="2 3">
    <name type="scientific">Triangularia setosa</name>
    <dbReference type="NCBI Taxonomy" id="2587417"/>
    <lineage>
        <taxon>Eukaryota</taxon>
        <taxon>Fungi</taxon>
        <taxon>Dikarya</taxon>
        <taxon>Ascomycota</taxon>
        <taxon>Pezizomycotina</taxon>
        <taxon>Sordariomycetes</taxon>
        <taxon>Sordariomycetidae</taxon>
        <taxon>Sordariales</taxon>
        <taxon>Podosporaceae</taxon>
        <taxon>Triangularia</taxon>
    </lineage>
</organism>
<feature type="compositionally biased region" description="Polar residues" evidence="1">
    <location>
        <begin position="192"/>
        <end position="205"/>
    </location>
</feature>
<evidence type="ECO:0000313" key="2">
    <source>
        <dbReference type="EMBL" id="KAK4175499.1"/>
    </source>
</evidence>
<feature type="compositionally biased region" description="Polar residues" evidence="1">
    <location>
        <begin position="29"/>
        <end position="45"/>
    </location>
</feature>
<proteinExistence type="predicted"/>
<feature type="region of interest" description="Disordered" evidence="1">
    <location>
        <begin position="447"/>
        <end position="473"/>
    </location>
</feature>
<gene>
    <name evidence="2" type="ORF">QBC36DRAFT_189749</name>
</gene>
<dbReference type="AlphaFoldDB" id="A0AAN6W4Z2"/>
<feature type="compositionally biased region" description="Polar residues" evidence="1">
    <location>
        <begin position="152"/>
        <end position="165"/>
    </location>
</feature>
<dbReference type="EMBL" id="MU866232">
    <property type="protein sequence ID" value="KAK4175499.1"/>
    <property type="molecule type" value="Genomic_DNA"/>
</dbReference>
<evidence type="ECO:0000256" key="1">
    <source>
        <dbReference type="SAM" id="MobiDB-lite"/>
    </source>
</evidence>
<feature type="compositionally biased region" description="Polar residues" evidence="1">
    <location>
        <begin position="244"/>
        <end position="263"/>
    </location>
</feature>
<protein>
    <submittedName>
        <fullName evidence="2">Uncharacterized protein</fullName>
    </submittedName>
</protein>
<keyword evidence="3" id="KW-1185">Reference proteome</keyword>
<accession>A0AAN6W4Z2</accession>
<dbReference type="Proteomes" id="UP001302321">
    <property type="component" value="Unassembled WGS sequence"/>
</dbReference>
<name>A0AAN6W4Z2_9PEZI</name>
<evidence type="ECO:0000313" key="3">
    <source>
        <dbReference type="Proteomes" id="UP001302321"/>
    </source>
</evidence>
<feature type="compositionally biased region" description="Polar residues" evidence="1">
    <location>
        <begin position="68"/>
        <end position="78"/>
    </location>
</feature>
<reference evidence="2" key="1">
    <citation type="journal article" date="2023" name="Mol. Phylogenet. Evol.">
        <title>Genome-scale phylogeny and comparative genomics of the fungal order Sordariales.</title>
        <authorList>
            <person name="Hensen N."/>
            <person name="Bonometti L."/>
            <person name="Westerberg I."/>
            <person name="Brannstrom I.O."/>
            <person name="Guillou S."/>
            <person name="Cros-Aarteil S."/>
            <person name="Calhoun S."/>
            <person name="Haridas S."/>
            <person name="Kuo A."/>
            <person name="Mondo S."/>
            <person name="Pangilinan J."/>
            <person name="Riley R."/>
            <person name="LaButti K."/>
            <person name="Andreopoulos B."/>
            <person name="Lipzen A."/>
            <person name="Chen C."/>
            <person name="Yan M."/>
            <person name="Daum C."/>
            <person name="Ng V."/>
            <person name="Clum A."/>
            <person name="Steindorff A."/>
            <person name="Ohm R.A."/>
            <person name="Martin F."/>
            <person name="Silar P."/>
            <person name="Natvig D.O."/>
            <person name="Lalanne C."/>
            <person name="Gautier V."/>
            <person name="Ament-Velasquez S.L."/>
            <person name="Kruys A."/>
            <person name="Hutchinson M.I."/>
            <person name="Powell A.J."/>
            <person name="Barry K."/>
            <person name="Miller A.N."/>
            <person name="Grigoriev I.V."/>
            <person name="Debuchy R."/>
            <person name="Gladieux P."/>
            <person name="Hiltunen Thoren M."/>
            <person name="Johannesson H."/>
        </authorList>
    </citation>
    <scope>NUCLEOTIDE SEQUENCE</scope>
    <source>
        <strain evidence="2">CBS 892.96</strain>
    </source>
</reference>
<feature type="compositionally biased region" description="Basic and acidic residues" evidence="1">
    <location>
        <begin position="79"/>
        <end position="94"/>
    </location>
</feature>
<feature type="compositionally biased region" description="Low complexity" evidence="1">
    <location>
        <begin position="123"/>
        <end position="135"/>
    </location>
</feature>
<reference evidence="2" key="2">
    <citation type="submission" date="2023-05" db="EMBL/GenBank/DDBJ databases">
        <authorList>
            <consortium name="Lawrence Berkeley National Laboratory"/>
            <person name="Steindorff A."/>
            <person name="Hensen N."/>
            <person name="Bonometti L."/>
            <person name="Westerberg I."/>
            <person name="Brannstrom I.O."/>
            <person name="Guillou S."/>
            <person name="Cros-Aarteil S."/>
            <person name="Calhoun S."/>
            <person name="Haridas S."/>
            <person name="Kuo A."/>
            <person name="Mondo S."/>
            <person name="Pangilinan J."/>
            <person name="Riley R."/>
            <person name="Labutti K."/>
            <person name="Andreopoulos B."/>
            <person name="Lipzen A."/>
            <person name="Chen C."/>
            <person name="Yanf M."/>
            <person name="Daum C."/>
            <person name="Ng V."/>
            <person name="Clum A."/>
            <person name="Ohm R."/>
            <person name="Martin F."/>
            <person name="Silar P."/>
            <person name="Natvig D."/>
            <person name="Lalanne C."/>
            <person name="Gautier V."/>
            <person name="Ament-Velasquez S.L."/>
            <person name="Kruys A."/>
            <person name="Hutchinson M.I."/>
            <person name="Powell A.J."/>
            <person name="Barry K."/>
            <person name="Miller A.N."/>
            <person name="Grigoriev I.V."/>
            <person name="Debuchy R."/>
            <person name="Gladieux P."/>
            <person name="Thoren M.H."/>
            <person name="Johannesson H."/>
        </authorList>
    </citation>
    <scope>NUCLEOTIDE SEQUENCE</scope>
    <source>
        <strain evidence="2">CBS 892.96</strain>
    </source>
</reference>
<sequence length="599" mass="65710">MQPNTKFGQASEVITRYFGFQGVPRRFTKPSSDNGSTSSLQSCPASSEDEYEDEEGVVDISFEPPLQRQESTESSSLTIERRTTTLEPSHEDAHAPPASRKRRKMDSPSTSQSRHYSPPPGLQEQNNENDNMEMNSQPSSPRLLLSIGPINRPSTDFQRHTQSSAMARIKSSTRSLSPHPSRSPRAHISPLAQLSHSMPHDQTTSSPPPGPELFRSSLLRRADTPTPSINIAESLAGVPPDALTLSSNQTPRSEHQISAQNRPASCDSSPSPSKFDSSALEPVDLIKLPPVLQSPNLSLPGSSDLPMLPTTEACFEPQTSPVCGSEIQARGPSQAVTSSEQPEAIPVEHSDSSVSVTVSRVRHGVAKRQTLLANSKEERTALVALYMQEAGELKTIKAALYYLSNSRLTRGVRETERLLRILGQAEEDGEVTLRPLHRKRVKEIKERDAQFGNQVENHRGSSKNRDQSLPDVDVESNVRGRASAVEIQAEDNNASIDVPMMDAGEEPDMGPGANLQRHGAAKMQAAEGEERIEDIIYVHGELRPSQLPLTRVKGAVGRHLKNKKAENTSGRWAFHSCVRCRVGLLDEINEERTEEGLVE</sequence>
<feature type="region of interest" description="Disordered" evidence="1">
    <location>
        <begin position="19"/>
        <end position="277"/>
    </location>
</feature>
<feature type="compositionally biased region" description="Low complexity" evidence="1">
    <location>
        <begin position="265"/>
        <end position="277"/>
    </location>
</feature>
<feature type="compositionally biased region" description="Acidic residues" evidence="1">
    <location>
        <begin position="47"/>
        <end position="57"/>
    </location>
</feature>
<feature type="compositionally biased region" description="Basic and acidic residues" evidence="1">
    <location>
        <begin position="456"/>
        <end position="468"/>
    </location>
</feature>